<dbReference type="EMBL" id="WTPX01000114">
    <property type="protein sequence ID" value="NNJ27017.1"/>
    <property type="molecule type" value="Genomic_DNA"/>
</dbReference>
<comment type="caution">
    <text evidence="3">The sequence shown here is derived from an EMBL/GenBank/DDBJ whole genome shotgun (WGS) entry which is preliminary data.</text>
</comment>
<dbReference type="SUPFAM" id="SSF103025">
    <property type="entry name" value="Folate-binding domain"/>
    <property type="match status" value="1"/>
</dbReference>
<dbReference type="Pfam" id="PF01926">
    <property type="entry name" value="MMR_HSR1"/>
    <property type="match status" value="1"/>
</dbReference>
<dbReference type="GO" id="GO:0016787">
    <property type="term" value="F:hydrolase activity"/>
    <property type="evidence" value="ECO:0007669"/>
    <property type="project" value="UniProtKB-KW"/>
</dbReference>
<dbReference type="NCBIfam" id="TIGR00231">
    <property type="entry name" value="small_GTP"/>
    <property type="match status" value="1"/>
</dbReference>
<dbReference type="SUPFAM" id="SSF52540">
    <property type="entry name" value="P-loop containing nucleoside triphosphate hydrolases"/>
    <property type="match status" value="1"/>
</dbReference>
<evidence type="ECO:0000313" key="4">
    <source>
        <dbReference type="Proteomes" id="UP000609651"/>
    </source>
</evidence>
<dbReference type="EC" id="3.6.-.-" evidence="3"/>
<dbReference type="InterPro" id="IPR027417">
    <property type="entry name" value="P-loop_NTPase"/>
</dbReference>
<gene>
    <name evidence="3" type="primary">mnmE_2</name>
    <name evidence="3" type="ORF">LzC2_31140</name>
</gene>
<dbReference type="Proteomes" id="UP000609651">
    <property type="component" value="Unassembled WGS sequence"/>
</dbReference>
<evidence type="ECO:0000259" key="2">
    <source>
        <dbReference type="Pfam" id="PF01926"/>
    </source>
</evidence>
<protein>
    <submittedName>
        <fullName evidence="3">tRNA modification GTPase MnmE</fullName>
        <ecNumber evidence="3">3.6.-.-</ecNumber>
    </submittedName>
</protein>
<dbReference type="CDD" id="cd04164">
    <property type="entry name" value="trmE"/>
    <property type="match status" value="1"/>
</dbReference>
<dbReference type="InterPro" id="IPR027368">
    <property type="entry name" value="MnmE_dom2"/>
</dbReference>
<dbReference type="Gene3D" id="3.30.1360.120">
    <property type="entry name" value="Probable tRNA modification gtpase trme, domain 1"/>
    <property type="match status" value="1"/>
</dbReference>
<proteinExistence type="predicted"/>
<dbReference type="Gene3D" id="3.40.50.300">
    <property type="entry name" value="P-loop containing nucleotide triphosphate hydrolases"/>
    <property type="match status" value="1"/>
</dbReference>
<dbReference type="InterPro" id="IPR006073">
    <property type="entry name" value="GTP-bd"/>
</dbReference>
<keyword evidence="3" id="KW-0378">Hydrolase</keyword>
<dbReference type="InterPro" id="IPR005225">
    <property type="entry name" value="Small_GTP-bd"/>
</dbReference>
<dbReference type="PANTHER" id="PTHR42714:SF2">
    <property type="entry name" value="TRNA MODIFICATION GTPASE GTPBP3, MITOCHONDRIAL"/>
    <property type="match status" value="1"/>
</dbReference>
<evidence type="ECO:0000256" key="1">
    <source>
        <dbReference type="SAM" id="MobiDB-lite"/>
    </source>
</evidence>
<feature type="domain" description="G" evidence="2">
    <location>
        <begin position="207"/>
        <end position="296"/>
    </location>
</feature>
<organism evidence="3 4">
    <name type="scientific">Alienimonas chondri</name>
    <dbReference type="NCBI Taxonomy" id="2681879"/>
    <lineage>
        <taxon>Bacteria</taxon>
        <taxon>Pseudomonadati</taxon>
        <taxon>Planctomycetota</taxon>
        <taxon>Planctomycetia</taxon>
        <taxon>Planctomycetales</taxon>
        <taxon>Planctomycetaceae</taxon>
        <taxon>Alienimonas</taxon>
    </lineage>
</organism>
<dbReference type="InterPro" id="IPR031168">
    <property type="entry name" value="G_TrmE"/>
</dbReference>
<dbReference type="Gene3D" id="1.20.120.430">
    <property type="entry name" value="tRNA modification GTPase MnmE domain 2"/>
    <property type="match status" value="1"/>
</dbReference>
<sequence length="372" mass="38182">MNARDRQPEAQAEAVSAGHAGEPRLAPPAAGRPNSGVPTAALLTPPGRGAVAVIRLIGPPTLCDAAFAAANGRPASAQPLDRTAFGLWGSKPDENRPGEELIVVRTAEGETEIHCHGGLAAVEGVFADLTAAGATRVSWEEQERDRAGILQAELSAALAAAPTVRCAGIILDQASGTLAEGLSDPSQHAAMRERIEFGRHLTQPWLVVIAGPPNAGKSSLLNAIAGYSRAIVSPTAGTTRDAVGVTVAIEGWPVRLTDTAGLRETLDPLEAAGVAKARETLAEADAVIQVADGTDPGDLDAVLPHPRRLRVWNKIDLSTAGPVPAGWRGVSAETGEGLKELSAALSRLLVPAPPPPGTPVPLTNRQASMIGG</sequence>
<keyword evidence="4" id="KW-1185">Reference proteome</keyword>
<evidence type="ECO:0000313" key="3">
    <source>
        <dbReference type="EMBL" id="NNJ27017.1"/>
    </source>
</evidence>
<accession>A0ABX1VIF9</accession>
<dbReference type="InterPro" id="IPR027266">
    <property type="entry name" value="TrmE/GcvT-like"/>
</dbReference>
<name>A0ABX1VIF9_9PLAN</name>
<feature type="region of interest" description="Disordered" evidence="1">
    <location>
        <begin position="1"/>
        <end position="40"/>
    </location>
</feature>
<dbReference type="PANTHER" id="PTHR42714">
    <property type="entry name" value="TRNA MODIFICATION GTPASE GTPBP3"/>
    <property type="match status" value="1"/>
</dbReference>
<reference evidence="3 4" key="1">
    <citation type="journal article" date="2020" name="Syst. Appl. Microbiol.">
        <title>Alienimonas chondri sp. nov., a novel planctomycete isolated from the biofilm of the red alga Chondrus crispus.</title>
        <authorList>
            <person name="Vitorino I."/>
            <person name="Albuquerque L."/>
            <person name="Wiegand S."/>
            <person name="Kallscheuer N."/>
            <person name="da Costa M.S."/>
            <person name="Lobo-da-Cunha A."/>
            <person name="Jogler C."/>
            <person name="Lage O.M."/>
        </authorList>
    </citation>
    <scope>NUCLEOTIDE SEQUENCE [LARGE SCALE GENOMIC DNA]</scope>
    <source>
        <strain evidence="3 4">LzC2</strain>
    </source>
</reference>